<dbReference type="Gene3D" id="2.115.10.20">
    <property type="entry name" value="Glycosyl hydrolase domain, family 43"/>
    <property type="match status" value="1"/>
</dbReference>
<dbReference type="AlphaFoldDB" id="A0A084AME9"/>
<evidence type="ECO:0000313" key="4">
    <source>
        <dbReference type="EMBL" id="KEY66478.1"/>
    </source>
</evidence>
<keyword evidence="2" id="KW-0732">Signal</keyword>
<dbReference type="HOGENOM" id="CLU_058271_0_0_1"/>
<dbReference type="PROSITE" id="PS00022">
    <property type="entry name" value="EGF_1"/>
    <property type="match status" value="1"/>
</dbReference>
<sequence length="411" mass="46287">MRFIHLAGLCLAALHSVTAAAGTCETDDDCSLNGLCLAKTTHCPSGKRPVKECVCDPGWFGADCGRLDLAPATRDLGYNWTAVPNPGDFGVHGNASWGGRILQDRADPKLFHLFTSQFADGCGLAGWRPHSLVVRAESRNGPQGPYHYAQTVTRSFRHNPDVLYSPADDKYLMYAIGVDAPPLDRCQSISYTRWPNNISVASADDIRGPWSDFRLVVDSDRPNGIHATNPSPFPLWTPSNPTREIALLIKDYDIFHADSFDSTYEHIFSAPWNTTEAGTNTLWTEDPFVWRDKRGHWHSINHWMIDYVEFDGRRYPRVGSHLYSRNLTGPWQFKLQEAFNSTVNYTDGTTVQFNRRERPKLFFSDDGEMTPLYLVTGVTPLNETRKSSTFIQPIGTKWREFEESLGFGSQP</sequence>
<organism evidence="4 5">
    <name type="scientific">Stachybotrys chartarum (strain CBS 109288 / IBT 7711)</name>
    <name type="common">Toxic black mold</name>
    <name type="synonym">Stilbospora chartarum</name>
    <dbReference type="NCBI Taxonomy" id="1280523"/>
    <lineage>
        <taxon>Eukaryota</taxon>
        <taxon>Fungi</taxon>
        <taxon>Dikarya</taxon>
        <taxon>Ascomycota</taxon>
        <taxon>Pezizomycotina</taxon>
        <taxon>Sordariomycetes</taxon>
        <taxon>Hypocreomycetidae</taxon>
        <taxon>Hypocreales</taxon>
        <taxon>Stachybotryaceae</taxon>
        <taxon>Stachybotrys</taxon>
    </lineage>
</organism>
<dbReference type="Proteomes" id="UP000028045">
    <property type="component" value="Unassembled WGS sequence"/>
</dbReference>
<feature type="chain" id="PRO_5001771044" description="EGF-like domain-containing protein" evidence="2">
    <location>
        <begin position="20"/>
        <end position="411"/>
    </location>
</feature>
<keyword evidence="1" id="KW-1015">Disulfide bond</keyword>
<dbReference type="InterPro" id="IPR023296">
    <property type="entry name" value="Glyco_hydro_beta-prop_sf"/>
</dbReference>
<evidence type="ECO:0000256" key="1">
    <source>
        <dbReference type="PROSITE-ProRule" id="PRU00076"/>
    </source>
</evidence>
<protein>
    <recommendedName>
        <fullName evidence="3">EGF-like domain-containing protein</fullName>
    </recommendedName>
</protein>
<gene>
    <name evidence="4" type="ORF">S7711_04809</name>
</gene>
<proteinExistence type="predicted"/>
<feature type="disulfide bond" evidence="1">
    <location>
        <begin position="55"/>
        <end position="64"/>
    </location>
</feature>
<dbReference type="OrthoDB" id="6130531at2759"/>
<evidence type="ECO:0000259" key="3">
    <source>
        <dbReference type="PROSITE" id="PS50026"/>
    </source>
</evidence>
<comment type="caution">
    <text evidence="1">Lacks conserved residue(s) required for the propagation of feature annotation.</text>
</comment>
<name>A0A084AME9_STACB</name>
<evidence type="ECO:0000313" key="5">
    <source>
        <dbReference type="Proteomes" id="UP000028045"/>
    </source>
</evidence>
<keyword evidence="1" id="KW-0245">EGF-like domain</keyword>
<accession>A0A084AME9</accession>
<feature type="signal peptide" evidence="2">
    <location>
        <begin position="1"/>
        <end position="19"/>
    </location>
</feature>
<feature type="domain" description="EGF-like" evidence="3">
    <location>
        <begin position="26"/>
        <end position="65"/>
    </location>
</feature>
<dbReference type="EMBL" id="KL648657">
    <property type="protein sequence ID" value="KEY66478.1"/>
    <property type="molecule type" value="Genomic_DNA"/>
</dbReference>
<keyword evidence="5" id="KW-1185">Reference proteome</keyword>
<dbReference type="PROSITE" id="PS01186">
    <property type="entry name" value="EGF_2"/>
    <property type="match status" value="1"/>
</dbReference>
<dbReference type="CDD" id="cd08994">
    <property type="entry name" value="GH43_62_32_68_117_130-like"/>
    <property type="match status" value="1"/>
</dbReference>
<dbReference type="SUPFAM" id="SSF75005">
    <property type="entry name" value="Arabinanase/levansucrase/invertase"/>
    <property type="match status" value="1"/>
</dbReference>
<feature type="disulfide bond" evidence="1">
    <location>
        <begin position="36"/>
        <end position="53"/>
    </location>
</feature>
<reference evidence="4 5" key="1">
    <citation type="journal article" date="2014" name="BMC Genomics">
        <title>Comparative genome sequencing reveals chemotype-specific gene clusters in the toxigenic black mold Stachybotrys.</title>
        <authorList>
            <person name="Semeiks J."/>
            <person name="Borek D."/>
            <person name="Otwinowski Z."/>
            <person name="Grishin N.V."/>
        </authorList>
    </citation>
    <scope>NUCLEOTIDE SEQUENCE [LARGE SCALE GENOMIC DNA]</scope>
    <source>
        <strain evidence="5">CBS 109288 / IBT 7711</strain>
    </source>
</reference>
<evidence type="ECO:0000256" key="2">
    <source>
        <dbReference type="SAM" id="SignalP"/>
    </source>
</evidence>
<dbReference type="InterPro" id="IPR000742">
    <property type="entry name" value="EGF"/>
</dbReference>
<dbReference type="PROSITE" id="PS50026">
    <property type="entry name" value="EGF_3"/>
    <property type="match status" value="1"/>
</dbReference>